<name>A0A196SEZ3_BLAHN</name>
<evidence type="ECO:0000256" key="1">
    <source>
        <dbReference type="ARBA" id="ARBA00022490"/>
    </source>
</evidence>
<keyword evidence="3 8" id="KW-0853">WD repeat</keyword>
<dbReference type="STRING" id="478820.A0A196SEZ3"/>
<dbReference type="AlphaFoldDB" id="A0A196SEZ3"/>
<dbReference type="PROSITE" id="PS50294">
    <property type="entry name" value="WD_REPEATS_REGION"/>
    <property type="match status" value="2"/>
</dbReference>
<evidence type="ECO:0000256" key="7">
    <source>
        <dbReference type="ARBA" id="ARBA00040390"/>
    </source>
</evidence>
<keyword evidence="5" id="KW-0648">Protein biosynthesis</keyword>
<dbReference type="PANTHER" id="PTHR19877:SF1">
    <property type="entry name" value="EUKARYOTIC TRANSLATION INITIATION FACTOR 3 SUBUNIT I"/>
    <property type="match status" value="1"/>
</dbReference>
<dbReference type="GO" id="GO:0003743">
    <property type="term" value="F:translation initiation factor activity"/>
    <property type="evidence" value="ECO:0007669"/>
    <property type="project" value="UniProtKB-KW"/>
</dbReference>
<evidence type="ECO:0000256" key="4">
    <source>
        <dbReference type="ARBA" id="ARBA00022737"/>
    </source>
</evidence>
<dbReference type="SMART" id="SM00320">
    <property type="entry name" value="WD40"/>
    <property type="match status" value="5"/>
</dbReference>
<evidence type="ECO:0000256" key="2">
    <source>
        <dbReference type="ARBA" id="ARBA00022540"/>
    </source>
</evidence>
<evidence type="ECO:0000313" key="9">
    <source>
        <dbReference type="EMBL" id="OAO15630.1"/>
    </source>
</evidence>
<keyword evidence="4" id="KW-0677">Repeat</keyword>
<dbReference type="PROSITE" id="PS00678">
    <property type="entry name" value="WD_REPEATS_1"/>
    <property type="match status" value="1"/>
</dbReference>
<dbReference type="Proteomes" id="UP000078348">
    <property type="component" value="Unassembled WGS sequence"/>
</dbReference>
<comment type="similarity">
    <text evidence="6">Belongs to the WD repeat STRAP family.</text>
</comment>
<gene>
    <name evidence="9" type="ORF">AV274_2704</name>
</gene>
<evidence type="ECO:0000256" key="5">
    <source>
        <dbReference type="ARBA" id="ARBA00022917"/>
    </source>
</evidence>
<feature type="repeat" description="WD" evidence="8">
    <location>
        <begin position="15"/>
        <end position="56"/>
    </location>
</feature>
<feature type="repeat" description="WD" evidence="8">
    <location>
        <begin position="290"/>
        <end position="320"/>
    </location>
</feature>
<comment type="caution">
    <text evidence="9">The sequence shown here is derived from an EMBL/GenBank/DDBJ whole genome shotgun (WGS) entry which is preliminary data.</text>
</comment>
<dbReference type="InterPro" id="IPR015943">
    <property type="entry name" value="WD40/YVTN_repeat-like_dom_sf"/>
</dbReference>
<keyword evidence="10" id="KW-1185">Reference proteome</keyword>
<dbReference type="PROSITE" id="PS50082">
    <property type="entry name" value="WD_REPEATS_2"/>
    <property type="match status" value="4"/>
</dbReference>
<keyword evidence="1" id="KW-0963">Cytoplasm</keyword>
<dbReference type="PANTHER" id="PTHR19877">
    <property type="entry name" value="EUKARYOTIC TRANSLATION INITIATION FACTOR 3 SUBUNIT I"/>
    <property type="match status" value="1"/>
</dbReference>
<dbReference type="Pfam" id="PF24805">
    <property type="entry name" value="EIF3I"/>
    <property type="match status" value="1"/>
</dbReference>
<dbReference type="Gene3D" id="2.130.10.10">
    <property type="entry name" value="YVTN repeat-like/Quinoprotein amine dehydrogenase"/>
    <property type="match status" value="1"/>
</dbReference>
<dbReference type="EMBL" id="LXWW01000129">
    <property type="protein sequence ID" value="OAO15630.1"/>
    <property type="molecule type" value="Genomic_DNA"/>
</dbReference>
<dbReference type="GO" id="GO:0003723">
    <property type="term" value="F:RNA binding"/>
    <property type="evidence" value="ECO:0007669"/>
    <property type="project" value="TreeGrafter"/>
</dbReference>
<protein>
    <recommendedName>
        <fullName evidence="7">Serine-threonine kinase receptor-associated protein</fullName>
    </recommendedName>
</protein>
<reference evidence="9 10" key="1">
    <citation type="submission" date="2016-05" db="EMBL/GenBank/DDBJ databases">
        <title>Nuclear genome of Blastocystis sp. subtype 1 NandII.</title>
        <authorList>
            <person name="Gentekaki E."/>
            <person name="Curtis B."/>
            <person name="Stairs C."/>
            <person name="Eme L."/>
            <person name="Herman E."/>
            <person name="Klimes V."/>
            <person name="Arias M.C."/>
            <person name="Elias M."/>
            <person name="Hilliou F."/>
            <person name="Klute M."/>
            <person name="Malik S.-B."/>
            <person name="Pightling A."/>
            <person name="Rachubinski R."/>
            <person name="Salas D."/>
            <person name="Schlacht A."/>
            <person name="Suga H."/>
            <person name="Archibald J."/>
            <person name="Ball S.G."/>
            <person name="Clark G."/>
            <person name="Dacks J."/>
            <person name="Van Der Giezen M."/>
            <person name="Tsaousis A."/>
            <person name="Roger A."/>
        </authorList>
    </citation>
    <scope>NUCLEOTIDE SEQUENCE [LARGE SCALE GENOMIC DNA]</scope>
    <source>
        <strain evidence="10">ATCC 50177 / NandII</strain>
    </source>
</reference>
<evidence type="ECO:0000256" key="8">
    <source>
        <dbReference type="PROSITE-ProRule" id="PRU00221"/>
    </source>
</evidence>
<accession>A0A196SEZ3</accession>
<dbReference type="InterPro" id="IPR027525">
    <property type="entry name" value="eIF3i"/>
</dbReference>
<proteinExistence type="inferred from homology"/>
<dbReference type="InterPro" id="IPR019775">
    <property type="entry name" value="WD40_repeat_CS"/>
</dbReference>
<sequence>MAQFLNWKEMRPYILHGHERAITYLKYSPDGDVFFSASKDFTPTMWRAADGERIGVFNGHSGAVFQLDTTSDTKYLFSASMDSTCHIWDVLTGEIVNVIQLNTPIRCLAVSEGDQYLCLCTMSFAGEAPIFYIYDISNGVESIGDPKLVIKSVVSSHTNIFSLIWTPLNKQIIACDSDGMLHVIDAATGEVVKTIKAHEGSISCLVASYDRTLFATASKDAKAKVFDMFTQEEVCCFATDRPLNGAALSPILNQLVVVGGVEARDVTTTHSQKMESLFYNLASKEEIGRVKGSFGTMNSVQFSPDGRSFITGGEDGYVRLCFFDEEYFTKDGEEEKKLRDIEKLGEQMNE</sequence>
<dbReference type="SUPFAM" id="SSF50978">
    <property type="entry name" value="WD40 repeat-like"/>
    <property type="match status" value="1"/>
</dbReference>
<dbReference type="InterPro" id="IPR001680">
    <property type="entry name" value="WD40_rpt"/>
</dbReference>
<dbReference type="InterPro" id="IPR036322">
    <property type="entry name" value="WD40_repeat_dom_sf"/>
</dbReference>
<dbReference type="GO" id="GO:0002183">
    <property type="term" value="P:cytoplasmic translational initiation"/>
    <property type="evidence" value="ECO:0007669"/>
    <property type="project" value="TreeGrafter"/>
</dbReference>
<feature type="repeat" description="WD" evidence="8">
    <location>
        <begin position="57"/>
        <end position="98"/>
    </location>
</feature>
<dbReference type="CDD" id="cd00200">
    <property type="entry name" value="WD40"/>
    <property type="match status" value="1"/>
</dbReference>
<evidence type="ECO:0000256" key="3">
    <source>
        <dbReference type="ARBA" id="ARBA00022574"/>
    </source>
</evidence>
<evidence type="ECO:0000256" key="6">
    <source>
        <dbReference type="ARBA" id="ARBA00038394"/>
    </source>
</evidence>
<keyword evidence="2 9" id="KW-0396">Initiation factor</keyword>
<dbReference type="OrthoDB" id="24966at2759"/>
<organism evidence="9 10">
    <name type="scientific">Blastocystis sp. subtype 1 (strain ATCC 50177 / NandII)</name>
    <dbReference type="NCBI Taxonomy" id="478820"/>
    <lineage>
        <taxon>Eukaryota</taxon>
        <taxon>Sar</taxon>
        <taxon>Stramenopiles</taxon>
        <taxon>Bigyra</taxon>
        <taxon>Opalozoa</taxon>
        <taxon>Opalinata</taxon>
        <taxon>Blastocystidae</taxon>
        <taxon>Blastocystis</taxon>
    </lineage>
</organism>
<evidence type="ECO:0000313" key="10">
    <source>
        <dbReference type="Proteomes" id="UP000078348"/>
    </source>
</evidence>
<dbReference type="GO" id="GO:0071541">
    <property type="term" value="C:eukaryotic translation initiation factor 3 complex, eIF3m"/>
    <property type="evidence" value="ECO:0007669"/>
    <property type="project" value="TreeGrafter"/>
</dbReference>
<feature type="repeat" description="WD" evidence="8">
    <location>
        <begin position="195"/>
        <end position="228"/>
    </location>
</feature>